<dbReference type="STRING" id="640948.SAMN05216238_103122"/>
<dbReference type="RefSeq" id="WP_090082468.1">
    <property type="nucleotide sequence ID" value="NZ_FOMR01000003.1"/>
</dbReference>
<dbReference type="EMBL" id="FOMR01000003">
    <property type="protein sequence ID" value="SFD67971.1"/>
    <property type="molecule type" value="Genomic_DNA"/>
</dbReference>
<dbReference type="PANTHER" id="PTHR42999">
    <property type="entry name" value="ANTIBIOTIC RESISTANCE PROTEIN MCBG"/>
    <property type="match status" value="1"/>
</dbReference>
<gene>
    <name evidence="1" type="ORF">SAMN05216238_103122</name>
</gene>
<dbReference type="InterPro" id="IPR052949">
    <property type="entry name" value="PA_immunity-related"/>
</dbReference>
<dbReference type="Pfam" id="PF13599">
    <property type="entry name" value="Pentapeptide_4"/>
    <property type="match status" value="1"/>
</dbReference>
<dbReference type="OrthoDB" id="9798656at2"/>
<dbReference type="Proteomes" id="UP000199474">
    <property type="component" value="Unassembled WGS sequence"/>
</dbReference>
<dbReference type="SUPFAM" id="SSF141571">
    <property type="entry name" value="Pentapeptide repeat-like"/>
    <property type="match status" value="1"/>
</dbReference>
<dbReference type="Gene3D" id="2.160.20.80">
    <property type="entry name" value="E3 ubiquitin-protein ligase SopA"/>
    <property type="match status" value="1"/>
</dbReference>
<evidence type="ECO:0000313" key="2">
    <source>
        <dbReference type="Proteomes" id="UP000199474"/>
    </source>
</evidence>
<dbReference type="AlphaFoldDB" id="A0A1I1UAS8"/>
<sequence>MRKLNRRIQKPDLPEQLDPINVDELKGHSFFEMGTVKKAIGPVHAEGVNFEQLYFNDVTFTETELPTSQWIDVIFDNCDLSGIQLNSARFSRVEFRNCKLAGTDFDRAIMHDVTLTDCQAPYVLCNLTELRDVQFDNCLLKGANFIDGWQNNLQLGTSDIEDVQFTGTSLENVDLSRCLFNHIHIDEQNLRGAVIAPEQAAGFIEVFGVKVKG</sequence>
<name>A0A1I1UAS8_9BACI</name>
<dbReference type="InterPro" id="IPR001646">
    <property type="entry name" value="5peptide_repeat"/>
</dbReference>
<proteinExistence type="predicted"/>
<protein>
    <submittedName>
        <fullName evidence="1">Pentapeptide repeat-containing protein</fullName>
    </submittedName>
</protein>
<organism evidence="1 2">
    <name type="scientific">Lentibacillus persicus</name>
    <dbReference type="NCBI Taxonomy" id="640948"/>
    <lineage>
        <taxon>Bacteria</taxon>
        <taxon>Bacillati</taxon>
        <taxon>Bacillota</taxon>
        <taxon>Bacilli</taxon>
        <taxon>Bacillales</taxon>
        <taxon>Bacillaceae</taxon>
        <taxon>Lentibacillus</taxon>
    </lineage>
</organism>
<dbReference type="PANTHER" id="PTHR42999:SF1">
    <property type="entry name" value="PENTAPEPTIDE REPEAT-CONTAINING PROTEIN"/>
    <property type="match status" value="1"/>
</dbReference>
<evidence type="ECO:0000313" key="1">
    <source>
        <dbReference type="EMBL" id="SFD67971.1"/>
    </source>
</evidence>
<reference evidence="2" key="1">
    <citation type="submission" date="2016-10" db="EMBL/GenBank/DDBJ databases">
        <authorList>
            <person name="Varghese N."/>
            <person name="Submissions S."/>
        </authorList>
    </citation>
    <scope>NUCLEOTIDE SEQUENCE [LARGE SCALE GENOMIC DNA]</scope>
    <source>
        <strain evidence="2">DSM 22530</strain>
    </source>
</reference>
<accession>A0A1I1UAS8</accession>
<keyword evidence="2" id="KW-1185">Reference proteome</keyword>